<keyword evidence="4" id="KW-1185">Reference proteome</keyword>
<reference evidence="3 4" key="1">
    <citation type="submission" date="2019-06" db="EMBL/GenBank/DDBJ databases">
        <title>Sequencing the genomes of 1000 actinobacteria strains.</title>
        <authorList>
            <person name="Klenk H.-P."/>
        </authorList>
    </citation>
    <scope>NUCLEOTIDE SEQUENCE [LARGE SCALE GENOMIC DNA]</scope>
    <source>
        <strain evidence="3 4">DSM 44826</strain>
    </source>
</reference>
<feature type="region of interest" description="Disordered" evidence="1">
    <location>
        <begin position="1"/>
        <end position="26"/>
    </location>
</feature>
<dbReference type="AlphaFoldDB" id="A0A561SA35"/>
<sequence>MTPSQGYNQWHISSHSNGDQGGCVDVGIDAAAPEAEEMAIRDSTLQGSGPVLGFPASAVSALTSAVKTKGHRLAGGF</sequence>
<dbReference type="Proteomes" id="UP000317940">
    <property type="component" value="Unassembled WGS sequence"/>
</dbReference>
<dbReference type="InterPro" id="IPR007278">
    <property type="entry name" value="DUF397"/>
</dbReference>
<dbReference type="Pfam" id="PF04149">
    <property type="entry name" value="DUF397"/>
    <property type="match status" value="1"/>
</dbReference>
<gene>
    <name evidence="3" type="ORF">FHX73_18110</name>
</gene>
<evidence type="ECO:0000313" key="3">
    <source>
        <dbReference type="EMBL" id="TWF71739.1"/>
    </source>
</evidence>
<comment type="caution">
    <text evidence="3">The sequence shown here is derived from an EMBL/GenBank/DDBJ whole genome shotgun (WGS) entry which is preliminary data.</text>
</comment>
<evidence type="ECO:0000259" key="2">
    <source>
        <dbReference type="Pfam" id="PF04149"/>
    </source>
</evidence>
<dbReference type="RefSeq" id="WP_145911533.1">
    <property type="nucleotide sequence ID" value="NZ_BAAAMZ010000022.1"/>
</dbReference>
<dbReference type="OrthoDB" id="4233552at2"/>
<feature type="domain" description="DUF397" evidence="2">
    <location>
        <begin position="9"/>
        <end position="67"/>
    </location>
</feature>
<organism evidence="3 4">
    <name type="scientific">Kitasatospora viridis</name>
    <dbReference type="NCBI Taxonomy" id="281105"/>
    <lineage>
        <taxon>Bacteria</taxon>
        <taxon>Bacillati</taxon>
        <taxon>Actinomycetota</taxon>
        <taxon>Actinomycetes</taxon>
        <taxon>Kitasatosporales</taxon>
        <taxon>Streptomycetaceae</taxon>
        <taxon>Kitasatospora</taxon>
    </lineage>
</organism>
<accession>A0A561SA35</accession>
<feature type="compositionally biased region" description="Polar residues" evidence="1">
    <location>
        <begin position="1"/>
        <end position="18"/>
    </location>
</feature>
<evidence type="ECO:0000256" key="1">
    <source>
        <dbReference type="SAM" id="MobiDB-lite"/>
    </source>
</evidence>
<protein>
    <submittedName>
        <fullName evidence="3">Uncharacterized protein DUF397</fullName>
    </submittedName>
</protein>
<proteinExistence type="predicted"/>
<evidence type="ECO:0000313" key="4">
    <source>
        <dbReference type="Proteomes" id="UP000317940"/>
    </source>
</evidence>
<dbReference type="EMBL" id="VIWT01000008">
    <property type="protein sequence ID" value="TWF71739.1"/>
    <property type="molecule type" value="Genomic_DNA"/>
</dbReference>
<name>A0A561SA35_9ACTN</name>